<dbReference type="EMBL" id="CP159837">
    <property type="protein sequence ID" value="XCM39502.1"/>
    <property type="molecule type" value="Genomic_DNA"/>
</dbReference>
<evidence type="ECO:0000256" key="1">
    <source>
        <dbReference type="ARBA" id="ARBA00022553"/>
    </source>
</evidence>
<dbReference type="RefSeq" id="WP_054466965.1">
    <property type="nucleotide sequence ID" value="NZ_CP159837.1"/>
</dbReference>
<feature type="modified residue" description="4-aspartylphosphate" evidence="3">
    <location>
        <position position="52"/>
    </location>
</feature>
<dbReference type="InterPro" id="IPR050595">
    <property type="entry name" value="Bact_response_regulator"/>
</dbReference>
<evidence type="ECO:0000313" key="5">
    <source>
        <dbReference type="EMBL" id="XCM39502.1"/>
    </source>
</evidence>
<gene>
    <name evidence="5" type="ORF">ABWT76_002438</name>
</gene>
<reference evidence="5" key="1">
    <citation type="submission" date="2024-07" db="EMBL/GenBank/DDBJ databases">
        <authorList>
            <person name="Kim Y.J."/>
            <person name="Jeong J.Y."/>
        </authorList>
    </citation>
    <scope>NUCLEOTIDE SEQUENCE</scope>
    <source>
        <strain evidence="5">GIHE-MW2</strain>
    </source>
</reference>
<accession>A0AAU8JMI5</accession>
<keyword evidence="1 3" id="KW-0597">Phosphoprotein</keyword>
<dbReference type="SUPFAM" id="SSF52172">
    <property type="entry name" value="CheY-like"/>
    <property type="match status" value="1"/>
</dbReference>
<dbReference type="AlphaFoldDB" id="A0AAU8JMI5"/>
<dbReference type="PROSITE" id="PS50110">
    <property type="entry name" value="RESPONSE_REGULATORY"/>
    <property type="match status" value="1"/>
</dbReference>
<dbReference type="Gene3D" id="3.40.50.2300">
    <property type="match status" value="1"/>
</dbReference>
<evidence type="ECO:0000259" key="4">
    <source>
        <dbReference type="PROSITE" id="PS50110"/>
    </source>
</evidence>
<dbReference type="GO" id="GO:0000160">
    <property type="term" value="P:phosphorelay signal transduction system"/>
    <property type="evidence" value="ECO:0007669"/>
    <property type="project" value="UniProtKB-KW"/>
</dbReference>
<organism evidence="5">
    <name type="scientific">Planktothricoides raciborskii GIHE-MW2</name>
    <dbReference type="NCBI Taxonomy" id="2792601"/>
    <lineage>
        <taxon>Bacteria</taxon>
        <taxon>Bacillati</taxon>
        <taxon>Cyanobacteriota</taxon>
        <taxon>Cyanophyceae</taxon>
        <taxon>Oscillatoriophycideae</taxon>
        <taxon>Oscillatoriales</taxon>
        <taxon>Oscillatoriaceae</taxon>
        <taxon>Planktothricoides</taxon>
    </lineage>
</organism>
<keyword evidence="2" id="KW-0902">Two-component regulatory system</keyword>
<evidence type="ECO:0000256" key="3">
    <source>
        <dbReference type="PROSITE-ProRule" id="PRU00169"/>
    </source>
</evidence>
<feature type="domain" description="Response regulatory" evidence="4">
    <location>
        <begin position="3"/>
        <end position="119"/>
    </location>
</feature>
<sequence length="121" mass="13539">MSTVLLVEDSPTQQEMIAGILQSRGLKVSLANDGVEALEKIKASSPDLVVLDIIMPKMNGYEVCRHIKSNPKTQKIPVIMCSSKSEEFDRYWGMKQGADAYICKPFHPKELLGTIKQFLLK</sequence>
<dbReference type="SMART" id="SM00448">
    <property type="entry name" value="REC"/>
    <property type="match status" value="1"/>
</dbReference>
<dbReference type="Pfam" id="PF00072">
    <property type="entry name" value="Response_reg"/>
    <property type="match status" value="1"/>
</dbReference>
<proteinExistence type="predicted"/>
<dbReference type="PANTHER" id="PTHR44591">
    <property type="entry name" value="STRESS RESPONSE REGULATOR PROTEIN 1"/>
    <property type="match status" value="1"/>
</dbReference>
<protein>
    <submittedName>
        <fullName evidence="5">Response regulator</fullName>
    </submittedName>
</protein>
<dbReference type="InterPro" id="IPR001789">
    <property type="entry name" value="Sig_transdc_resp-reg_receiver"/>
</dbReference>
<dbReference type="InterPro" id="IPR011006">
    <property type="entry name" value="CheY-like_superfamily"/>
</dbReference>
<evidence type="ECO:0000256" key="2">
    <source>
        <dbReference type="ARBA" id="ARBA00023012"/>
    </source>
</evidence>
<name>A0AAU8JMI5_9CYAN</name>
<dbReference type="PANTHER" id="PTHR44591:SF14">
    <property type="entry name" value="PROTEIN PILG"/>
    <property type="match status" value="1"/>
</dbReference>